<dbReference type="EMBL" id="QHKS01000010">
    <property type="protein sequence ID" value="RDK01613.1"/>
    <property type="molecule type" value="Genomic_DNA"/>
</dbReference>
<accession>A0A370N7N6</accession>
<sequence>MTLVSQAEFARMCDVSRKTVTTWASLGKLVMQGKRVDVEETEARMSRLHREGSPIKNAPEKIVTLADDGVTKRRRESDFVTRKGNKTASTELLSVGELEARLRALDWKQTFDWSPAAVDQRVRRAARCIGWDAVTSASRDDGHWGGYQLRIAQFSADELSCDVIQGGHGFNLDAFDVLEMVRDHISARLDVDGAITQDDDDVIPVDPDSLDLLARPFGELQTQP</sequence>
<gene>
    <name evidence="1" type="ORF">DLM46_17585</name>
</gene>
<dbReference type="RefSeq" id="WP_115102005.1">
    <property type="nucleotide sequence ID" value="NZ_QHKS01000010.1"/>
</dbReference>
<proteinExistence type="predicted"/>
<evidence type="ECO:0008006" key="3">
    <source>
        <dbReference type="Google" id="ProtNLM"/>
    </source>
</evidence>
<evidence type="ECO:0000313" key="2">
    <source>
        <dbReference type="Proteomes" id="UP000254875"/>
    </source>
</evidence>
<reference evidence="2" key="1">
    <citation type="submission" date="2018-05" db="EMBL/GenBank/DDBJ databases">
        <authorList>
            <person name="Feng T."/>
        </authorList>
    </citation>
    <scope>NUCLEOTIDE SEQUENCE [LARGE SCALE GENOMIC DNA]</scope>
    <source>
        <strain evidence="2">S27</strain>
    </source>
</reference>
<organism evidence="1 2">
    <name type="scientific">Paraburkholderia lacunae</name>
    <dbReference type="NCBI Taxonomy" id="2211104"/>
    <lineage>
        <taxon>Bacteria</taxon>
        <taxon>Pseudomonadati</taxon>
        <taxon>Pseudomonadota</taxon>
        <taxon>Betaproteobacteria</taxon>
        <taxon>Burkholderiales</taxon>
        <taxon>Burkholderiaceae</taxon>
        <taxon>Paraburkholderia</taxon>
    </lineage>
</organism>
<dbReference type="Proteomes" id="UP000254875">
    <property type="component" value="Unassembled WGS sequence"/>
</dbReference>
<evidence type="ECO:0000313" key="1">
    <source>
        <dbReference type="EMBL" id="RDK01613.1"/>
    </source>
</evidence>
<dbReference type="OrthoDB" id="6050435at2"/>
<protein>
    <recommendedName>
        <fullName evidence="3">DNA-binding protein</fullName>
    </recommendedName>
</protein>
<name>A0A370N7N6_9BURK</name>
<dbReference type="AlphaFoldDB" id="A0A370N7N6"/>
<comment type="caution">
    <text evidence="1">The sequence shown here is derived from an EMBL/GenBank/DDBJ whole genome shotgun (WGS) entry which is preliminary data.</text>
</comment>
<keyword evidence="2" id="KW-1185">Reference proteome</keyword>